<sequence>PINIVRYRKTVSSALWISLVLLVCYLLFVIMIFLNSSLNPLLYCWKMRD</sequence>
<accession>A0AAU9XQV6</accession>
<evidence type="ECO:0000256" key="1">
    <source>
        <dbReference type="SAM" id="Phobius"/>
    </source>
</evidence>
<feature type="non-terminal residue" evidence="2">
    <location>
        <position position="1"/>
    </location>
</feature>
<organism evidence="2 3">
    <name type="scientific">Pocillopora meandrina</name>
    <dbReference type="NCBI Taxonomy" id="46732"/>
    <lineage>
        <taxon>Eukaryota</taxon>
        <taxon>Metazoa</taxon>
        <taxon>Cnidaria</taxon>
        <taxon>Anthozoa</taxon>
        <taxon>Hexacorallia</taxon>
        <taxon>Scleractinia</taxon>
        <taxon>Astrocoeniina</taxon>
        <taxon>Pocilloporidae</taxon>
        <taxon>Pocillopora</taxon>
    </lineage>
</organism>
<comment type="caution">
    <text evidence="2">The sequence shown here is derived from an EMBL/GenBank/DDBJ whole genome shotgun (WGS) entry which is preliminary data.</text>
</comment>
<gene>
    <name evidence="2" type="ORF">PMEA_00027917</name>
</gene>
<name>A0AAU9XQV6_9CNID</name>
<evidence type="ECO:0000313" key="3">
    <source>
        <dbReference type="Proteomes" id="UP001159428"/>
    </source>
</evidence>
<dbReference type="Gene3D" id="1.10.1220.70">
    <property type="match status" value="1"/>
</dbReference>
<evidence type="ECO:0000313" key="2">
    <source>
        <dbReference type="EMBL" id="CAH3155257.1"/>
    </source>
</evidence>
<proteinExistence type="predicted"/>
<dbReference type="AlphaFoldDB" id="A0AAU9XQV6"/>
<keyword evidence="1" id="KW-0472">Membrane</keyword>
<keyword evidence="3" id="KW-1185">Reference proteome</keyword>
<feature type="transmembrane region" description="Helical" evidence="1">
    <location>
        <begin position="15"/>
        <end position="38"/>
    </location>
</feature>
<dbReference type="EMBL" id="CALNXJ010000057">
    <property type="protein sequence ID" value="CAH3155257.1"/>
    <property type="molecule type" value="Genomic_DNA"/>
</dbReference>
<reference evidence="2 3" key="1">
    <citation type="submission" date="2022-05" db="EMBL/GenBank/DDBJ databases">
        <authorList>
            <consortium name="Genoscope - CEA"/>
            <person name="William W."/>
        </authorList>
    </citation>
    <scope>NUCLEOTIDE SEQUENCE [LARGE SCALE GENOMIC DNA]</scope>
</reference>
<dbReference type="Proteomes" id="UP001159428">
    <property type="component" value="Unassembled WGS sequence"/>
</dbReference>
<protein>
    <submittedName>
        <fullName evidence="2">Uncharacterized protein</fullName>
    </submittedName>
</protein>
<keyword evidence="1" id="KW-1133">Transmembrane helix</keyword>
<keyword evidence="1" id="KW-0812">Transmembrane</keyword>